<dbReference type="PROSITE" id="PS51085">
    <property type="entry name" value="2FE2S_FER_2"/>
    <property type="match status" value="1"/>
</dbReference>
<dbReference type="SUPFAM" id="SSF63380">
    <property type="entry name" value="Riboflavin synthase domain-like"/>
    <property type="match status" value="1"/>
</dbReference>
<dbReference type="PANTHER" id="PTHR47354">
    <property type="entry name" value="NADH OXIDOREDUCTASE HCR"/>
    <property type="match status" value="1"/>
</dbReference>
<dbReference type="EMBL" id="PSNW01000005">
    <property type="protein sequence ID" value="PPE73826.1"/>
    <property type="molecule type" value="Genomic_DNA"/>
</dbReference>
<dbReference type="InterPro" id="IPR017938">
    <property type="entry name" value="Riboflavin_synthase-like_b-brl"/>
</dbReference>
<dbReference type="Pfam" id="PF00970">
    <property type="entry name" value="FAD_binding_6"/>
    <property type="match status" value="1"/>
</dbReference>
<gene>
    <name evidence="4" type="ORF">C3942_10490</name>
</gene>
<feature type="region of interest" description="Disordered" evidence="1">
    <location>
        <begin position="11"/>
        <end position="32"/>
    </location>
</feature>
<comment type="caution">
    <text evidence="4">The sequence shown here is derived from an EMBL/GenBank/DDBJ whole genome shotgun (WGS) entry which is preliminary data.</text>
</comment>
<evidence type="ECO:0000313" key="4">
    <source>
        <dbReference type="EMBL" id="PPE73826.1"/>
    </source>
</evidence>
<dbReference type="PROSITE" id="PS51384">
    <property type="entry name" value="FAD_FR"/>
    <property type="match status" value="1"/>
</dbReference>
<proteinExistence type="predicted"/>
<evidence type="ECO:0000313" key="5">
    <source>
        <dbReference type="Proteomes" id="UP000238220"/>
    </source>
</evidence>
<dbReference type="Pfam" id="PF00111">
    <property type="entry name" value="Fer2"/>
    <property type="match status" value="1"/>
</dbReference>
<reference evidence="4 5" key="1">
    <citation type="submission" date="2018-02" db="EMBL/GenBank/DDBJ databases">
        <title>Genome sequencing of Solimonas sp. HR-BB.</title>
        <authorList>
            <person name="Lee Y."/>
            <person name="Jeon C.O."/>
        </authorList>
    </citation>
    <scope>NUCLEOTIDE SEQUENCE [LARGE SCALE GENOMIC DNA]</scope>
    <source>
        <strain evidence="4 5">HR-BB</strain>
    </source>
</reference>
<evidence type="ECO:0000256" key="1">
    <source>
        <dbReference type="SAM" id="MobiDB-lite"/>
    </source>
</evidence>
<dbReference type="InterPro" id="IPR001433">
    <property type="entry name" value="OxRdtase_FAD/NAD-bd"/>
</dbReference>
<evidence type="ECO:0008006" key="6">
    <source>
        <dbReference type="Google" id="ProtNLM"/>
    </source>
</evidence>
<dbReference type="PRINTS" id="PR00410">
    <property type="entry name" value="PHEHYDRXLASE"/>
</dbReference>
<dbReference type="InterPro" id="IPR050415">
    <property type="entry name" value="MRET"/>
</dbReference>
<dbReference type="Gene3D" id="3.40.50.80">
    <property type="entry name" value="Nucleotide-binding domain of ferredoxin-NADP reductase (FNR) module"/>
    <property type="match status" value="1"/>
</dbReference>
<organism evidence="4 5">
    <name type="scientific">Solimonas fluminis</name>
    <dbReference type="NCBI Taxonomy" id="2086571"/>
    <lineage>
        <taxon>Bacteria</taxon>
        <taxon>Pseudomonadati</taxon>
        <taxon>Pseudomonadota</taxon>
        <taxon>Gammaproteobacteria</taxon>
        <taxon>Nevskiales</taxon>
        <taxon>Nevskiaceae</taxon>
        <taxon>Solimonas</taxon>
    </lineage>
</organism>
<keyword evidence="5" id="KW-1185">Reference proteome</keyword>
<dbReference type="GO" id="GO:0016491">
    <property type="term" value="F:oxidoreductase activity"/>
    <property type="evidence" value="ECO:0007669"/>
    <property type="project" value="InterPro"/>
</dbReference>
<dbReference type="InterPro" id="IPR036010">
    <property type="entry name" value="2Fe-2S_ferredoxin-like_sf"/>
</dbReference>
<dbReference type="InterPro" id="IPR017927">
    <property type="entry name" value="FAD-bd_FR_type"/>
</dbReference>
<dbReference type="Proteomes" id="UP000238220">
    <property type="component" value="Unassembled WGS sequence"/>
</dbReference>
<evidence type="ECO:0000259" key="3">
    <source>
        <dbReference type="PROSITE" id="PS51384"/>
    </source>
</evidence>
<dbReference type="OrthoDB" id="581532at2"/>
<dbReference type="CDD" id="cd00207">
    <property type="entry name" value="fer2"/>
    <property type="match status" value="1"/>
</dbReference>
<dbReference type="SUPFAM" id="SSF54292">
    <property type="entry name" value="2Fe-2S ferredoxin-like"/>
    <property type="match status" value="1"/>
</dbReference>
<dbReference type="GO" id="GO:0051536">
    <property type="term" value="F:iron-sulfur cluster binding"/>
    <property type="evidence" value="ECO:0007669"/>
    <property type="project" value="InterPro"/>
</dbReference>
<sequence>MFALGRPRRILIPRGEGPSKRWGAAQPGQAPRPVRVAGLRRETADTLTLVLEPEDGVVPDFRAGQYFTHCFEIDGQVVRRAYSLCAPEGGGLACTIKLVPGGWVSSHVHEALQVGSRYRLLGPTGDFLLEEGSGPLRFLAGGSGITPVISLVETALARDPRRDIRLVYASRSEADIIFAERLRELAQAHPALRLVHVLSQPAAGWTGERGRLDGARIAALLGTDAAAMFYLCGPAGLMEAAESVLRQAGVPAARVRHERFLAAPRLAERPTEPQEILFKQSGRVVTQRPGESILEAGLREGLALPFSCMVGGCAHCKLQVLEGEVALSEPNCLSPEERAAGFTLACSACATGPLSVAA</sequence>
<dbReference type="CDD" id="cd06214">
    <property type="entry name" value="PA_degradation_oxidoreductase_like"/>
    <property type="match status" value="1"/>
</dbReference>
<protein>
    <recommendedName>
        <fullName evidence="6">Hybrid-cluster NAD(P)-dependent oxidoreductase</fullName>
    </recommendedName>
</protein>
<dbReference type="SUPFAM" id="SSF52343">
    <property type="entry name" value="Ferredoxin reductase-like, C-terminal NADP-linked domain"/>
    <property type="match status" value="1"/>
</dbReference>
<evidence type="ECO:0000259" key="2">
    <source>
        <dbReference type="PROSITE" id="PS51085"/>
    </source>
</evidence>
<dbReference type="InterPro" id="IPR012675">
    <property type="entry name" value="Beta-grasp_dom_sf"/>
</dbReference>
<dbReference type="InterPro" id="IPR039261">
    <property type="entry name" value="FNR_nucleotide-bd"/>
</dbReference>
<name>A0A2S5TFQ6_9GAMM</name>
<dbReference type="InterPro" id="IPR001041">
    <property type="entry name" value="2Fe-2S_ferredoxin-type"/>
</dbReference>
<feature type="domain" description="FAD-binding FR-type" evidence="3">
    <location>
        <begin position="29"/>
        <end position="130"/>
    </location>
</feature>
<dbReference type="AlphaFoldDB" id="A0A2S5TFQ6"/>
<dbReference type="Gene3D" id="3.10.20.30">
    <property type="match status" value="1"/>
</dbReference>
<dbReference type="Gene3D" id="2.40.30.10">
    <property type="entry name" value="Translation factors"/>
    <property type="match status" value="1"/>
</dbReference>
<dbReference type="InterPro" id="IPR008333">
    <property type="entry name" value="Cbr1-like_FAD-bd_dom"/>
</dbReference>
<feature type="domain" description="2Fe-2S ferredoxin-type" evidence="2">
    <location>
        <begin position="274"/>
        <end position="358"/>
    </location>
</feature>
<accession>A0A2S5TFQ6</accession>
<dbReference type="PANTHER" id="PTHR47354:SF5">
    <property type="entry name" value="PROTEIN RFBI"/>
    <property type="match status" value="1"/>
</dbReference>
<dbReference type="Pfam" id="PF00175">
    <property type="entry name" value="NAD_binding_1"/>
    <property type="match status" value="1"/>
</dbReference>